<dbReference type="InterPro" id="IPR031876">
    <property type="entry name" value="DUF4760"/>
</dbReference>
<evidence type="ECO:0008006" key="4">
    <source>
        <dbReference type="Google" id="ProtNLM"/>
    </source>
</evidence>
<dbReference type="Pfam" id="PF15956">
    <property type="entry name" value="DUF4760"/>
    <property type="match status" value="1"/>
</dbReference>
<protein>
    <recommendedName>
        <fullName evidence="4">DUF4760 domain-containing protein</fullName>
    </recommendedName>
</protein>
<organism evidence="2 3">
    <name type="scientific">Micromonospora profundi</name>
    <dbReference type="NCBI Taxonomy" id="1420889"/>
    <lineage>
        <taxon>Bacteria</taxon>
        <taxon>Bacillati</taxon>
        <taxon>Actinomycetota</taxon>
        <taxon>Actinomycetes</taxon>
        <taxon>Micromonosporales</taxon>
        <taxon>Micromonosporaceae</taxon>
        <taxon>Micromonospora</taxon>
    </lineage>
</organism>
<name>A0AAJ6HVN6_9ACTN</name>
<dbReference type="RefSeq" id="WP_306272347.1">
    <property type="nucleotide sequence ID" value="NZ_CP130472.1"/>
</dbReference>
<dbReference type="KEGG" id="mprn:Q3V37_29315"/>
<accession>A0AAJ6HVN6</accession>
<dbReference type="AlphaFoldDB" id="A0AAJ6HVN6"/>
<dbReference type="Proteomes" id="UP001235874">
    <property type="component" value="Chromosome"/>
</dbReference>
<evidence type="ECO:0000313" key="2">
    <source>
        <dbReference type="EMBL" id="WLS45415.1"/>
    </source>
</evidence>
<evidence type="ECO:0000256" key="1">
    <source>
        <dbReference type="SAM" id="MobiDB-lite"/>
    </source>
</evidence>
<feature type="region of interest" description="Disordered" evidence="1">
    <location>
        <begin position="162"/>
        <end position="197"/>
    </location>
</feature>
<reference evidence="2 3" key="1">
    <citation type="submission" date="2023-07" db="EMBL/GenBank/DDBJ databases">
        <title>Micromonospora profundi TRM 95458 converts glycerol to a new osmotic compound.</title>
        <authorList>
            <person name="Lu D."/>
        </authorList>
    </citation>
    <scope>NUCLEOTIDE SEQUENCE [LARGE SCALE GENOMIC DNA]</scope>
    <source>
        <strain evidence="2 3">TRM95458</strain>
    </source>
</reference>
<evidence type="ECO:0000313" key="3">
    <source>
        <dbReference type="Proteomes" id="UP001235874"/>
    </source>
</evidence>
<proteinExistence type="predicted"/>
<gene>
    <name evidence="2" type="ORF">Q3V37_29315</name>
</gene>
<sequence length="197" mass="21956">MAGIVVSIVATIVAVLAALISLGQLRRAQRIAHGSLLNEILEYLYSDSARQARRTVLQLHGAPLETWTEEQYLAAENVGRVFNRIGFLMKNGYLESAELLEWWGPTAIATYRVSAPMVEKRRRDEGFPSHFIYYEWLARKAVAQGDKHAWYNRDGWKRLRTSTSGLNGNASNASAVTDENSSAESTLQSPKDQAANT</sequence>
<dbReference type="EMBL" id="CP130472">
    <property type="protein sequence ID" value="WLS45415.1"/>
    <property type="molecule type" value="Genomic_DNA"/>
</dbReference>
<keyword evidence="3" id="KW-1185">Reference proteome</keyword>